<evidence type="ECO:0000313" key="1">
    <source>
        <dbReference type="EMBL" id="KAH7439086.1"/>
    </source>
</evidence>
<name>A0A8T2UYT4_CERRI</name>
<reference evidence="1" key="1">
    <citation type="submission" date="2021-08" db="EMBL/GenBank/DDBJ databases">
        <title>WGS assembly of Ceratopteris richardii.</title>
        <authorList>
            <person name="Marchant D.B."/>
            <person name="Chen G."/>
            <person name="Jenkins J."/>
            <person name="Shu S."/>
            <person name="Leebens-Mack J."/>
            <person name="Grimwood J."/>
            <person name="Schmutz J."/>
            <person name="Soltis P."/>
            <person name="Soltis D."/>
            <person name="Chen Z.-H."/>
        </authorList>
    </citation>
    <scope>NUCLEOTIDE SEQUENCE</scope>
    <source>
        <strain evidence="1">Whitten #5841</strain>
        <tissue evidence="1">Leaf</tissue>
    </source>
</reference>
<accession>A0A8T2UYT4</accession>
<dbReference type="EMBL" id="CM035409">
    <property type="protein sequence ID" value="KAH7439086.1"/>
    <property type="molecule type" value="Genomic_DNA"/>
</dbReference>
<sequence>MASSSGSAFPEILYTRTPPLPWRSCIHGHHHYHGILSGGGPSNIYACRDGFLTFIPVSSELTPQDAIIRVRFNSTDNSYRLQITEANPPVYVQLALLSQGGLLCTPGVPGTPMRFSLRSSKDENLPQQMSHVLHEVVDTA</sequence>
<gene>
    <name evidence="1" type="ORF">KP509_04G044600</name>
</gene>
<comment type="caution">
    <text evidence="1">The sequence shown here is derived from an EMBL/GenBank/DDBJ whole genome shotgun (WGS) entry which is preliminary data.</text>
</comment>
<dbReference type="Proteomes" id="UP000825935">
    <property type="component" value="Chromosome 4"/>
</dbReference>
<keyword evidence="2" id="KW-1185">Reference proteome</keyword>
<evidence type="ECO:0000313" key="2">
    <source>
        <dbReference type="Proteomes" id="UP000825935"/>
    </source>
</evidence>
<protein>
    <submittedName>
        <fullName evidence="1">Uncharacterized protein</fullName>
    </submittedName>
</protein>
<dbReference type="AlphaFoldDB" id="A0A8T2UYT4"/>
<organism evidence="1 2">
    <name type="scientific">Ceratopteris richardii</name>
    <name type="common">Triangle waterfern</name>
    <dbReference type="NCBI Taxonomy" id="49495"/>
    <lineage>
        <taxon>Eukaryota</taxon>
        <taxon>Viridiplantae</taxon>
        <taxon>Streptophyta</taxon>
        <taxon>Embryophyta</taxon>
        <taxon>Tracheophyta</taxon>
        <taxon>Polypodiopsida</taxon>
        <taxon>Polypodiidae</taxon>
        <taxon>Polypodiales</taxon>
        <taxon>Pteridineae</taxon>
        <taxon>Pteridaceae</taxon>
        <taxon>Parkerioideae</taxon>
        <taxon>Ceratopteris</taxon>
    </lineage>
</organism>
<dbReference type="OrthoDB" id="10521427at2759"/>
<proteinExistence type="predicted"/>